<dbReference type="Pfam" id="PF00392">
    <property type="entry name" value="GntR"/>
    <property type="match status" value="1"/>
</dbReference>
<feature type="domain" description="HTH gntR-type" evidence="4">
    <location>
        <begin position="1"/>
        <end position="69"/>
    </location>
</feature>
<dbReference type="GO" id="GO:0003700">
    <property type="term" value="F:DNA-binding transcription factor activity"/>
    <property type="evidence" value="ECO:0007669"/>
    <property type="project" value="InterPro"/>
</dbReference>
<evidence type="ECO:0000313" key="5">
    <source>
        <dbReference type="EMBL" id="ARW18829.1"/>
    </source>
</evidence>
<name>A0A1Y0VSI1_PEDPE</name>
<dbReference type="EMBL" id="CP021474">
    <property type="protein sequence ID" value="ARW18829.1"/>
    <property type="molecule type" value="Genomic_DNA"/>
</dbReference>
<dbReference type="Pfam" id="PF07702">
    <property type="entry name" value="UTRA"/>
    <property type="match status" value="1"/>
</dbReference>
<evidence type="ECO:0000256" key="1">
    <source>
        <dbReference type="ARBA" id="ARBA00023015"/>
    </source>
</evidence>
<evidence type="ECO:0000259" key="4">
    <source>
        <dbReference type="PROSITE" id="PS50949"/>
    </source>
</evidence>
<dbReference type="PRINTS" id="PR00035">
    <property type="entry name" value="HTHGNTR"/>
</dbReference>
<evidence type="ECO:0000256" key="3">
    <source>
        <dbReference type="ARBA" id="ARBA00023163"/>
    </source>
</evidence>
<dbReference type="Gene3D" id="3.40.1410.10">
    <property type="entry name" value="Chorismate lyase-like"/>
    <property type="match status" value="1"/>
</dbReference>
<dbReference type="InterPro" id="IPR011663">
    <property type="entry name" value="UTRA"/>
</dbReference>
<gene>
    <name evidence="5" type="ORF">S100892_00224</name>
</gene>
<keyword evidence="3" id="KW-0804">Transcription</keyword>
<proteinExistence type="predicted"/>
<dbReference type="PANTHER" id="PTHR44846">
    <property type="entry name" value="MANNOSYL-D-GLYCERATE TRANSPORT/METABOLISM SYSTEM REPRESSOR MNGR-RELATED"/>
    <property type="match status" value="1"/>
</dbReference>
<dbReference type="InterPro" id="IPR036390">
    <property type="entry name" value="WH_DNA-bd_sf"/>
</dbReference>
<dbReference type="GO" id="GO:0003677">
    <property type="term" value="F:DNA binding"/>
    <property type="evidence" value="ECO:0007669"/>
    <property type="project" value="UniProtKB-KW"/>
</dbReference>
<dbReference type="SMART" id="SM00866">
    <property type="entry name" value="UTRA"/>
    <property type="match status" value="1"/>
</dbReference>
<keyword evidence="5" id="KW-0670">Pyruvate</keyword>
<keyword evidence="1" id="KW-0805">Transcription regulation</keyword>
<dbReference type="InterPro" id="IPR028978">
    <property type="entry name" value="Chorismate_lyase_/UTRA_dom_sf"/>
</dbReference>
<evidence type="ECO:0000256" key="2">
    <source>
        <dbReference type="ARBA" id="ARBA00023125"/>
    </source>
</evidence>
<dbReference type="CDD" id="cd07377">
    <property type="entry name" value="WHTH_GntR"/>
    <property type="match status" value="1"/>
</dbReference>
<dbReference type="AlphaFoldDB" id="A0A1Y0VSI1"/>
<organism evidence="5 6">
    <name type="scientific">Pediococcus pentosaceus</name>
    <dbReference type="NCBI Taxonomy" id="1255"/>
    <lineage>
        <taxon>Bacteria</taxon>
        <taxon>Bacillati</taxon>
        <taxon>Bacillota</taxon>
        <taxon>Bacilli</taxon>
        <taxon>Lactobacillales</taxon>
        <taxon>Lactobacillaceae</taxon>
        <taxon>Pediococcus</taxon>
    </lineage>
</organism>
<dbReference type="SMART" id="SM00345">
    <property type="entry name" value="HTH_GNTR"/>
    <property type="match status" value="1"/>
</dbReference>
<dbReference type="InterPro" id="IPR050679">
    <property type="entry name" value="Bact_HTH_transcr_reg"/>
</dbReference>
<dbReference type="PROSITE" id="PS50949">
    <property type="entry name" value="HTH_GNTR"/>
    <property type="match status" value="1"/>
</dbReference>
<dbReference type="Proteomes" id="UP000196118">
    <property type="component" value="Chromosome"/>
</dbReference>
<accession>A0A1Y0VSI1</accession>
<dbReference type="PANTHER" id="PTHR44846:SF4">
    <property type="entry name" value="HTH GNTR-TYPE DOMAIN-CONTAINING PROTEIN"/>
    <property type="match status" value="1"/>
</dbReference>
<dbReference type="InterPro" id="IPR036388">
    <property type="entry name" value="WH-like_DNA-bd_sf"/>
</dbReference>
<protein>
    <submittedName>
        <fullName evidence="5">Pyruvate dehydrogenase complex repressor</fullName>
    </submittedName>
</protein>
<dbReference type="GO" id="GO:0045892">
    <property type="term" value="P:negative regulation of DNA-templated transcription"/>
    <property type="evidence" value="ECO:0007669"/>
    <property type="project" value="TreeGrafter"/>
</dbReference>
<dbReference type="Gene3D" id="1.10.10.10">
    <property type="entry name" value="Winged helix-like DNA-binding domain superfamily/Winged helix DNA-binding domain"/>
    <property type="match status" value="1"/>
</dbReference>
<evidence type="ECO:0000313" key="6">
    <source>
        <dbReference type="Proteomes" id="UP000196118"/>
    </source>
</evidence>
<dbReference type="SUPFAM" id="SSF46785">
    <property type="entry name" value="Winged helix' DNA-binding domain"/>
    <property type="match status" value="1"/>
</dbReference>
<dbReference type="SUPFAM" id="SSF64288">
    <property type="entry name" value="Chorismate lyase-like"/>
    <property type="match status" value="1"/>
</dbReference>
<dbReference type="InterPro" id="IPR000524">
    <property type="entry name" value="Tscrpt_reg_HTH_GntR"/>
</dbReference>
<keyword evidence="2" id="KW-0238">DNA-binding</keyword>
<sequence>MYKYEKISQAIRKQIIEQKIKPGALLPDQNQLAKEFNTTRITIGKALQSLIIEGLIYSKRGAGTFVRKDAHLNDEFTNDVDKPLGTTSTHPHSKVTSKYIHLTARIANDVEKKNLLLEDGETVYVIKRTRFIEGKAYSYEQTIMPTKIATITEEVLKKSIYQYLEHEYHLELAGSHRQITARKVSEEDAKFLGEKLGDPILVISQTSYLVDGTPFEFSESRFPYQSSAVSADVNLLE</sequence>
<reference evidence="5 6" key="1">
    <citation type="submission" date="2017-05" db="EMBL/GenBank/DDBJ databases">
        <title>Genome sequence of Pediococcus pentosaceus strain SRCM100892.</title>
        <authorList>
            <person name="Cho S.H."/>
        </authorList>
    </citation>
    <scope>NUCLEOTIDE SEQUENCE [LARGE SCALE GENOMIC DNA]</scope>
    <source>
        <strain evidence="5 6">SRCM100892</strain>
    </source>
</reference>